<name>A0ABT7C648_9MICO</name>
<dbReference type="Pfam" id="PF07463">
    <property type="entry name" value="NUMOD4"/>
    <property type="match status" value="1"/>
</dbReference>
<dbReference type="SUPFAM" id="SSF54060">
    <property type="entry name" value="His-Me finger endonucleases"/>
    <property type="match status" value="1"/>
</dbReference>
<dbReference type="InterPro" id="IPR003615">
    <property type="entry name" value="HNH_nuc"/>
</dbReference>
<evidence type="ECO:0000259" key="2">
    <source>
        <dbReference type="Pfam" id="PF13392"/>
    </source>
</evidence>
<dbReference type="Gene3D" id="3.90.75.20">
    <property type="match status" value="1"/>
</dbReference>
<evidence type="ECO:0000259" key="1">
    <source>
        <dbReference type="Pfam" id="PF07463"/>
    </source>
</evidence>
<keyword evidence="4" id="KW-1185">Reference proteome</keyword>
<gene>
    <name evidence="3" type="ORF">C7K25_04620</name>
</gene>
<dbReference type="EMBL" id="PXVD01000006">
    <property type="protein sequence ID" value="MDJ1370655.1"/>
    <property type="molecule type" value="Genomic_DNA"/>
</dbReference>
<proteinExistence type="predicted"/>
<comment type="caution">
    <text evidence="3">The sequence shown here is derived from an EMBL/GenBank/DDBJ whole genome shotgun (WGS) entry which is preliminary data.</text>
</comment>
<dbReference type="Proteomes" id="UP001170379">
    <property type="component" value="Unassembled WGS sequence"/>
</dbReference>
<feature type="domain" description="HNH nuclease" evidence="2">
    <location>
        <begin position="57"/>
        <end position="99"/>
    </location>
</feature>
<reference evidence="3" key="2">
    <citation type="journal article" date="2022" name="Sci. Rep.">
        <title>In silico prediction of the enzymes involved in the degradation of the herbicide molinate by Gulosibacter molinativorax ON4T.</title>
        <authorList>
            <person name="Lopes A.R."/>
            <person name="Bunin E."/>
            <person name="Viana A.T."/>
            <person name="Froufe H."/>
            <person name="Munoz-Merida A."/>
            <person name="Pinho D."/>
            <person name="Figueiredo J."/>
            <person name="Barroso C."/>
            <person name="Vaz-Moreira I."/>
            <person name="Bellanger X."/>
            <person name="Egas C."/>
            <person name="Nunes O.C."/>
        </authorList>
    </citation>
    <scope>NUCLEOTIDE SEQUENCE</scope>
    <source>
        <strain evidence="3">ON4</strain>
    </source>
</reference>
<dbReference type="InterPro" id="IPR044925">
    <property type="entry name" value="His-Me_finger_sf"/>
</dbReference>
<evidence type="ECO:0008006" key="5">
    <source>
        <dbReference type="Google" id="ProtNLM"/>
    </source>
</evidence>
<evidence type="ECO:0000313" key="4">
    <source>
        <dbReference type="Proteomes" id="UP001170379"/>
    </source>
</evidence>
<sequence>MQSNEVWRPVLGYEGKYEVSDQGRVRTDERILKPWILRNGYEQLALWAEGSRKRFTVHRLVAIAFCGTPKADEQVCHVDGNPRNNRAENLRWGTVSENAHDRVHHGTDANARKTHCKRGHPFTEANTRLVNYSSGRVQRQCITCNKQRRRNAYLREKELRKVA</sequence>
<accession>A0ABT7C648</accession>
<dbReference type="Pfam" id="PF13392">
    <property type="entry name" value="HNH_3"/>
    <property type="match status" value="1"/>
</dbReference>
<reference evidence="3" key="1">
    <citation type="submission" date="2018-03" db="EMBL/GenBank/DDBJ databases">
        <authorList>
            <person name="Nunes O.C."/>
            <person name="Lopes A.R."/>
            <person name="Froufe H."/>
            <person name="Munoz-Merida A."/>
            <person name="Barroso C."/>
            <person name="Egas C."/>
        </authorList>
    </citation>
    <scope>NUCLEOTIDE SEQUENCE</scope>
    <source>
        <strain evidence="3">ON4</strain>
    </source>
</reference>
<evidence type="ECO:0000313" key="3">
    <source>
        <dbReference type="EMBL" id="MDJ1370655.1"/>
    </source>
</evidence>
<organism evidence="3 4">
    <name type="scientific">Gulosibacter molinativorax</name>
    <dbReference type="NCBI Taxonomy" id="256821"/>
    <lineage>
        <taxon>Bacteria</taxon>
        <taxon>Bacillati</taxon>
        <taxon>Actinomycetota</taxon>
        <taxon>Actinomycetes</taxon>
        <taxon>Micrococcales</taxon>
        <taxon>Microbacteriaceae</taxon>
        <taxon>Gulosibacter</taxon>
    </lineage>
</organism>
<dbReference type="InterPro" id="IPR010902">
    <property type="entry name" value="NUMOD4"/>
</dbReference>
<protein>
    <recommendedName>
        <fullName evidence="5">HNH endonuclease</fullName>
    </recommendedName>
</protein>
<dbReference type="RefSeq" id="WP_084147714.1">
    <property type="nucleotide sequence ID" value="NZ_PXVD01000006.1"/>
</dbReference>
<feature type="domain" description="NUMOD4" evidence="1">
    <location>
        <begin position="5"/>
        <end position="46"/>
    </location>
</feature>